<dbReference type="Proteomes" id="UP001056120">
    <property type="component" value="Linkage Group LG20"/>
</dbReference>
<organism evidence="1 2">
    <name type="scientific">Smallanthus sonchifolius</name>
    <dbReference type="NCBI Taxonomy" id="185202"/>
    <lineage>
        <taxon>Eukaryota</taxon>
        <taxon>Viridiplantae</taxon>
        <taxon>Streptophyta</taxon>
        <taxon>Embryophyta</taxon>
        <taxon>Tracheophyta</taxon>
        <taxon>Spermatophyta</taxon>
        <taxon>Magnoliopsida</taxon>
        <taxon>eudicotyledons</taxon>
        <taxon>Gunneridae</taxon>
        <taxon>Pentapetalae</taxon>
        <taxon>asterids</taxon>
        <taxon>campanulids</taxon>
        <taxon>Asterales</taxon>
        <taxon>Asteraceae</taxon>
        <taxon>Asteroideae</taxon>
        <taxon>Heliantheae alliance</taxon>
        <taxon>Millerieae</taxon>
        <taxon>Smallanthus</taxon>
    </lineage>
</organism>
<gene>
    <name evidence="1" type="ORF">L1987_58813</name>
</gene>
<proteinExistence type="predicted"/>
<name>A0ACB9D428_9ASTR</name>
<evidence type="ECO:0000313" key="1">
    <source>
        <dbReference type="EMBL" id="KAI3741146.1"/>
    </source>
</evidence>
<accession>A0ACB9D428</accession>
<dbReference type="EMBL" id="CM042037">
    <property type="protein sequence ID" value="KAI3741146.1"/>
    <property type="molecule type" value="Genomic_DNA"/>
</dbReference>
<comment type="caution">
    <text evidence="1">The sequence shown here is derived from an EMBL/GenBank/DDBJ whole genome shotgun (WGS) entry which is preliminary data.</text>
</comment>
<reference evidence="2" key="1">
    <citation type="journal article" date="2022" name="Mol. Ecol. Resour.">
        <title>The genomes of chicory, endive, great burdock and yacon provide insights into Asteraceae palaeo-polyploidization history and plant inulin production.</title>
        <authorList>
            <person name="Fan W."/>
            <person name="Wang S."/>
            <person name="Wang H."/>
            <person name="Wang A."/>
            <person name="Jiang F."/>
            <person name="Liu H."/>
            <person name="Zhao H."/>
            <person name="Xu D."/>
            <person name="Zhang Y."/>
        </authorList>
    </citation>
    <scope>NUCLEOTIDE SEQUENCE [LARGE SCALE GENOMIC DNA]</scope>
    <source>
        <strain evidence="2">cv. Yunnan</strain>
    </source>
</reference>
<evidence type="ECO:0000313" key="2">
    <source>
        <dbReference type="Proteomes" id="UP001056120"/>
    </source>
</evidence>
<sequence length="92" mass="10401">MIVRTYGRRSSSNSRSSNSNSLNFDDTDSLSQESPQELETTNADIFNFAFTSQESIKNPYTFDSFDSDPYSFDSSENSRKLAVLPPRSKKPN</sequence>
<protein>
    <submittedName>
        <fullName evidence="1">Uncharacterized protein</fullName>
    </submittedName>
</protein>
<reference evidence="1 2" key="2">
    <citation type="journal article" date="2022" name="Mol. Ecol. Resour.">
        <title>The genomes of chicory, endive, great burdock and yacon provide insights into Asteraceae paleo-polyploidization history and plant inulin production.</title>
        <authorList>
            <person name="Fan W."/>
            <person name="Wang S."/>
            <person name="Wang H."/>
            <person name="Wang A."/>
            <person name="Jiang F."/>
            <person name="Liu H."/>
            <person name="Zhao H."/>
            <person name="Xu D."/>
            <person name="Zhang Y."/>
        </authorList>
    </citation>
    <scope>NUCLEOTIDE SEQUENCE [LARGE SCALE GENOMIC DNA]</scope>
    <source>
        <strain evidence="2">cv. Yunnan</strain>
        <tissue evidence="1">Leaves</tissue>
    </source>
</reference>
<keyword evidence="2" id="KW-1185">Reference proteome</keyword>